<dbReference type="eggNOG" id="COG0860">
    <property type="taxonomic scope" value="Bacteria"/>
</dbReference>
<keyword evidence="4" id="KW-1185">Reference proteome</keyword>
<dbReference type="RefSeq" id="WP_049684690.1">
    <property type="nucleotide sequence ID" value="NZ_CP009170.1"/>
</dbReference>
<dbReference type="OrthoDB" id="9813450at2"/>
<evidence type="ECO:0000259" key="2">
    <source>
        <dbReference type="SMART" id="SM00646"/>
    </source>
</evidence>
<dbReference type="Pfam" id="PF07833">
    <property type="entry name" value="Cu_amine_oxidN1"/>
    <property type="match status" value="1"/>
</dbReference>
<dbReference type="STRING" id="2325.TKV_c06040"/>
<dbReference type="EMBL" id="CP009170">
    <property type="protein sequence ID" value="AIS51800.1"/>
    <property type="molecule type" value="Genomic_DNA"/>
</dbReference>
<reference evidence="4" key="1">
    <citation type="journal article" date="2015" name="Genome Announc.">
        <title>Whole-Genome Sequences of 80 Environmental and Clinical Isolates of Burkholderia pseudomallei.</title>
        <authorList>
            <person name="Johnson S.L."/>
            <person name="Baker A.L."/>
            <person name="Chain P.S."/>
            <person name="Currie B.J."/>
            <person name="Daligault H.E."/>
            <person name="Davenport K.W."/>
            <person name="Davis C.B."/>
            <person name="Inglis T.J."/>
            <person name="Kaestli M."/>
            <person name="Koren S."/>
            <person name="Mayo M."/>
            <person name="Merritt A.J."/>
            <person name="Price E.P."/>
            <person name="Sarovich D.S."/>
            <person name="Warner J."/>
            <person name="Rosovitz M.J."/>
        </authorList>
    </citation>
    <scope>NUCLEOTIDE SEQUENCE [LARGE SCALE GENOMIC DNA]</scope>
    <source>
        <strain evidence="4">DSM 2030</strain>
    </source>
</reference>
<dbReference type="SUPFAM" id="SSF55383">
    <property type="entry name" value="Copper amine oxidase, domain N"/>
    <property type="match status" value="1"/>
</dbReference>
<dbReference type="Gene3D" id="3.40.630.40">
    <property type="entry name" value="Zn-dependent exopeptidases"/>
    <property type="match status" value="1"/>
</dbReference>
<evidence type="ECO:0000313" key="4">
    <source>
        <dbReference type="Proteomes" id="UP000029669"/>
    </source>
</evidence>
<evidence type="ECO:0000313" key="3">
    <source>
        <dbReference type="EMBL" id="AIS51800.1"/>
    </source>
</evidence>
<dbReference type="Pfam" id="PF11741">
    <property type="entry name" value="AMIN"/>
    <property type="match status" value="1"/>
</dbReference>
<dbReference type="Gene3D" id="3.30.457.10">
    <property type="entry name" value="Copper amine oxidase-like, N-terminal domain"/>
    <property type="match status" value="1"/>
</dbReference>
<dbReference type="InterPro" id="IPR012854">
    <property type="entry name" value="Cu_amine_oxidase-like_N"/>
</dbReference>
<organism evidence="3 4">
    <name type="scientific">Thermoanaerobacter kivui</name>
    <name type="common">Acetogenium kivui</name>
    <dbReference type="NCBI Taxonomy" id="2325"/>
    <lineage>
        <taxon>Bacteria</taxon>
        <taxon>Bacillati</taxon>
        <taxon>Bacillota</taxon>
        <taxon>Clostridia</taxon>
        <taxon>Thermoanaerobacterales</taxon>
        <taxon>Thermoanaerobacteraceae</taxon>
        <taxon>Thermoanaerobacter</taxon>
    </lineage>
</organism>
<dbReference type="SUPFAM" id="SSF53187">
    <property type="entry name" value="Zn-dependent exopeptidases"/>
    <property type="match status" value="1"/>
</dbReference>
<dbReference type="Gene3D" id="2.60.40.3500">
    <property type="match status" value="2"/>
</dbReference>
<name>A0A097APQ6_THEKI</name>
<dbReference type="GO" id="GO:0008745">
    <property type="term" value="F:N-acetylmuramoyl-L-alanine amidase activity"/>
    <property type="evidence" value="ECO:0007669"/>
    <property type="project" value="UniProtKB-EC"/>
</dbReference>
<dbReference type="Proteomes" id="UP000029669">
    <property type="component" value="Chromosome"/>
</dbReference>
<dbReference type="InterPro" id="IPR002508">
    <property type="entry name" value="MurNAc-LAA_cat"/>
</dbReference>
<dbReference type="HOGENOM" id="CLU_014322_10_0_9"/>
<dbReference type="EC" id="3.5.1.28" evidence="3"/>
<dbReference type="GO" id="GO:0009253">
    <property type="term" value="P:peptidoglycan catabolic process"/>
    <property type="evidence" value="ECO:0007669"/>
    <property type="project" value="InterPro"/>
</dbReference>
<dbReference type="SMART" id="SM00646">
    <property type="entry name" value="Ami_3"/>
    <property type="match status" value="1"/>
</dbReference>
<dbReference type="PANTHER" id="PTHR30404:SF0">
    <property type="entry name" value="N-ACETYLMURAMOYL-L-ALANINE AMIDASE AMIC"/>
    <property type="match status" value="1"/>
</dbReference>
<proteinExistence type="predicted"/>
<dbReference type="CDD" id="cd02696">
    <property type="entry name" value="MurNAc-LAA"/>
    <property type="match status" value="1"/>
</dbReference>
<protein>
    <submittedName>
        <fullName evidence="3">N-acetylmuramoyl-L-alanine amidase LytC</fullName>
        <ecNumber evidence="3">3.5.1.28</ecNumber>
    </submittedName>
</protein>
<keyword evidence="1 3" id="KW-0378">Hydrolase</keyword>
<dbReference type="GO" id="GO:0030288">
    <property type="term" value="C:outer membrane-bounded periplasmic space"/>
    <property type="evidence" value="ECO:0007669"/>
    <property type="project" value="TreeGrafter"/>
</dbReference>
<dbReference type="AlphaFoldDB" id="A0A097APQ6"/>
<gene>
    <name evidence="3" type="primary">lytC</name>
    <name evidence="3" type="ORF">TKV_c06040</name>
</gene>
<dbReference type="KEGG" id="tki:TKV_c06040"/>
<dbReference type="InterPro" id="IPR036582">
    <property type="entry name" value="Mao_N_sf"/>
</dbReference>
<dbReference type="InterPro" id="IPR050695">
    <property type="entry name" value="N-acetylmuramoyl_amidase_3"/>
</dbReference>
<dbReference type="PANTHER" id="PTHR30404">
    <property type="entry name" value="N-ACETYLMURAMOYL-L-ALANINE AMIDASE"/>
    <property type="match status" value="1"/>
</dbReference>
<feature type="domain" description="MurNAc-LAA" evidence="2">
    <location>
        <begin position="444"/>
        <end position="560"/>
    </location>
</feature>
<sequence>MKKIGLFVAVVVAILAFYSTVFAYKNTILVDSKPFYYNVPDVTIKIDGQNFDTGKTPPLILKDSTLIPVRVISENGFGAKVEWDGNTKSVTITKDKTVKLTIGSDIALVDGKEVKLVAPARIIEIGNEGYTYIPFRFLFETFGYKVEWDQKNYQINTTSPPKITNITDFSTSYNSGVFSVNIRADKPIKYNQGMIEEPGNIRIYVDVENAIWSKGKTNININRKNLVNAVIAQNQTQPVPKVRAVIYLTDVVPYNITQSQDNTSLTIYFDVGTSEVTGISFVKEGDYDKVIINCDAEHFNTQKVGDNKIVVDISDAILKMPDGSKAGQITVQGNVITAIRYSQYNNDTVRVVADTTGKADYSVKILDKNIIMLVLKSQSNEMPLIYIDPGHGGSDPGATGVGNIRESDINLAIALKLNNLLTKGGFRTMMSRDSDVFVDLITRSQEANNSGADVFISIHTNAFGTPTPKGTEIWYYPNGYKGDTRDNKTFAQIIHDNLMKEINTVNRGLKEGPNLSVLKNTKMPAILIETAFITNPDDAALLQDDAFQWKVAQGIYNGIVEYFKRLKEGSISTTVSNSVYNTNDANNNR</sequence>
<dbReference type="Pfam" id="PF01520">
    <property type="entry name" value="Amidase_3"/>
    <property type="match status" value="1"/>
</dbReference>
<evidence type="ECO:0000256" key="1">
    <source>
        <dbReference type="ARBA" id="ARBA00022801"/>
    </source>
</evidence>
<accession>A0A097APQ6</accession>
<dbReference type="InterPro" id="IPR021731">
    <property type="entry name" value="AMIN_dom"/>
</dbReference>